<organism evidence="3 4">
    <name type="scientific">Vibrio nigripulchritudo SOn1</name>
    <dbReference type="NCBI Taxonomy" id="1238450"/>
    <lineage>
        <taxon>Bacteria</taxon>
        <taxon>Pseudomonadati</taxon>
        <taxon>Pseudomonadota</taxon>
        <taxon>Gammaproteobacteria</taxon>
        <taxon>Vibrionales</taxon>
        <taxon>Vibrionaceae</taxon>
        <taxon>Vibrio</taxon>
    </lineage>
</organism>
<protein>
    <submittedName>
        <fullName evidence="3">Beta-lactamase</fullName>
    </submittedName>
</protein>
<dbReference type="InterPro" id="IPR012338">
    <property type="entry name" value="Beta-lactam/transpept-like"/>
</dbReference>
<proteinExistence type="inferred from homology"/>
<comment type="caution">
    <text evidence="3">The sequence shown here is derived from an EMBL/GenBank/DDBJ whole genome shotgun (WGS) entry which is preliminary data.</text>
</comment>
<evidence type="ECO:0000313" key="3">
    <source>
        <dbReference type="EMBL" id="CCO45220.1"/>
    </source>
</evidence>
<comment type="similarity">
    <text evidence="1">Belongs to the beta-lactamase family.</text>
</comment>
<dbReference type="RefSeq" id="WP_022610795.1">
    <property type="nucleotide sequence ID" value="NZ_LK391965.1"/>
</dbReference>
<dbReference type="SUPFAM" id="SSF56601">
    <property type="entry name" value="beta-lactamase/transpeptidase-like"/>
    <property type="match status" value="1"/>
</dbReference>
<dbReference type="PANTHER" id="PTHR22935:SF95">
    <property type="entry name" value="BETA-LACTAMASE-LIKE 1-RELATED"/>
    <property type="match status" value="1"/>
</dbReference>
<evidence type="ECO:0000259" key="2">
    <source>
        <dbReference type="Pfam" id="PF00144"/>
    </source>
</evidence>
<evidence type="ECO:0000256" key="1">
    <source>
        <dbReference type="ARBA" id="ARBA00038473"/>
    </source>
</evidence>
<dbReference type="Proteomes" id="UP000018211">
    <property type="component" value="Unassembled WGS sequence"/>
</dbReference>
<gene>
    <name evidence="3" type="ORF">VIBNISOn1_1420020</name>
</gene>
<dbReference type="InterPro" id="IPR001466">
    <property type="entry name" value="Beta-lactam-related"/>
</dbReference>
<dbReference type="EMBL" id="CAOF01000049">
    <property type="protein sequence ID" value="CCO45220.1"/>
    <property type="molecule type" value="Genomic_DNA"/>
</dbReference>
<accession>A0AAV2VLH9</accession>
<dbReference type="Pfam" id="PF00144">
    <property type="entry name" value="Beta-lactamase"/>
    <property type="match status" value="1"/>
</dbReference>
<sequence>MSFTEQEIHEIHNAIQPFDDDTEIAMAKIQSDQVAFYGARNESGTPHEVENFASVFEIGSITKVLTCHLLAKSVLAGEIALDDPINPHIAVPFRKNLPITFKELASHTSGLPRLPPGLIWGALFKNAKNPYRDYLEPQLLSYLEHKLKLKGKGKSVYSNLGMGLLGYTLGQQSNRTYEDLLQESIFKPLDMHNSTSQLSLVQSRLVQGLNSAGKPTPNWDLGVLAGAGAVLSTVEDFSKYILWCLKEDNAIFKLQRQPVSTEHGARIGLGWVILGESDEKERYYFHNGGTGGYSSCMMIDIQEKTGYVALSNITGLQKRKGPVLDRLVDTLIKGHPDS</sequence>
<dbReference type="PANTHER" id="PTHR22935">
    <property type="entry name" value="PENICILLIN-BINDING PROTEIN"/>
    <property type="match status" value="1"/>
</dbReference>
<reference evidence="3 4" key="1">
    <citation type="journal article" date="2013" name="ISME J.">
        <title>Comparative genomics of pathogenic lineages of Vibrio nigripulchritudo identifies virulence-associated traits.</title>
        <authorList>
            <person name="Goudenege D."/>
            <person name="Labreuche Y."/>
            <person name="Krin E."/>
            <person name="Ansquer D."/>
            <person name="Mangenot S."/>
            <person name="Calteau A."/>
            <person name="Medigue C."/>
            <person name="Mazel D."/>
            <person name="Polz M.F."/>
            <person name="Le Roux F."/>
        </authorList>
    </citation>
    <scope>NUCLEOTIDE SEQUENCE [LARGE SCALE GENOMIC DNA]</scope>
    <source>
        <strain evidence="3 4">SOn1</strain>
    </source>
</reference>
<dbReference type="InterPro" id="IPR051478">
    <property type="entry name" value="Beta-lactamase-like_AB/R"/>
</dbReference>
<evidence type="ECO:0000313" key="4">
    <source>
        <dbReference type="Proteomes" id="UP000018211"/>
    </source>
</evidence>
<name>A0AAV2VLH9_9VIBR</name>
<dbReference type="Gene3D" id="3.40.710.10">
    <property type="entry name" value="DD-peptidase/beta-lactamase superfamily"/>
    <property type="match status" value="1"/>
</dbReference>
<feature type="domain" description="Beta-lactamase-related" evidence="2">
    <location>
        <begin position="29"/>
        <end position="316"/>
    </location>
</feature>
<dbReference type="AlphaFoldDB" id="A0AAV2VLH9"/>